<dbReference type="Proteomes" id="UP000827872">
    <property type="component" value="Linkage Group LG14"/>
</dbReference>
<name>A0ACB8E9N3_9SAUR</name>
<dbReference type="EMBL" id="CM037627">
    <property type="protein sequence ID" value="KAH7989081.1"/>
    <property type="molecule type" value="Genomic_DNA"/>
</dbReference>
<gene>
    <name evidence="1" type="ORF">K3G42_000832</name>
</gene>
<reference evidence="1" key="1">
    <citation type="submission" date="2021-08" db="EMBL/GenBank/DDBJ databases">
        <title>The first chromosome-level gecko genome reveals the dynamic sex chromosomes of Neotropical dwarf geckos (Sphaerodactylidae: Sphaerodactylus).</title>
        <authorList>
            <person name="Pinto B.J."/>
            <person name="Keating S.E."/>
            <person name="Gamble T."/>
        </authorList>
    </citation>
    <scope>NUCLEOTIDE SEQUENCE</scope>
    <source>
        <strain evidence="1">TG3544</strain>
    </source>
</reference>
<sequence length="611" mass="67732">MRRPPRAALRVVFLDYLAFYRTRWSEGKLCICNEAAVKAPARRFLASRSCPAGGSSQFNVPRIAEQCLKKEQGRLVFRKLLKAFEFLELLCVNLFLSPWRKEIKSLKTFTGNFVYCMQSVLPKCVVEELLEKIGYVATTATEFSLVGKLNEEDAEQAAFEIFLARIECEDLLEITKDVRDSDLGDVLQKRAQKYLGPEGEVDGKYQPSHGKEYVLNRGGNKSSENFCSPQICWTNDHLASEEVENTELGGKPSLMGTSTDPQEVLSDFNSEQNSNQSQGDASVFSSVKSSDNEDFLTKYSDIVIGQKPLHLTSLPLKASEDQSQSTGLIRTTLGIPPSASPLQTVLSPNASGPQALAILNDVALEGREVSRCYRTQESSQETTESKIRDAMNCTSICGSRIVDQPKELKGESSVQPSNKLHIVMSLSREDPYTCNQLKVKEGSERGLIYPIEETTQAESVTYNRPQECNSSRVKPANIPGEDKEDFSIDLYSADQFPNTTEYAYPPGWKSDRLSMGVSSPHQAPERHRYTGDRPGSTCTILPSSSEGHFFPANIPDLQDRGGLEGHSLQPSFTDEVSFPTCVVKINETNPEGFVLISKDQAIGSQASQFRT</sequence>
<proteinExistence type="predicted"/>
<comment type="caution">
    <text evidence="1">The sequence shown here is derived from an EMBL/GenBank/DDBJ whole genome shotgun (WGS) entry which is preliminary data.</text>
</comment>
<protein>
    <submittedName>
        <fullName evidence="1">Uncharacterized protein</fullName>
    </submittedName>
</protein>
<evidence type="ECO:0000313" key="2">
    <source>
        <dbReference type="Proteomes" id="UP000827872"/>
    </source>
</evidence>
<accession>A0ACB8E9N3</accession>
<organism evidence="1 2">
    <name type="scientific">Sphaerodactylus townsendi</name>
    <dbReference type="NCBI Taxonomy" id="933632"/>
    <lineage>
        <taxon>Eukaryota</taxon>
        <taxon>Metazoa</taxon>
        <taxon>Chordata</taxon>
        <taxon>Craniata</taxon>
        <taxon>Vertebrata</taxon>
        <taxon>Euteleostomi</taxon>
        <taxon>Lepidosauria</taxon>
        <taxon>Squamata</taxon>
        <taxon>Bifurcata</taxon>
        <taxon>Gekkota</taxon>
        <taxon>Sphaerodactylidae</taxon>
        <taxon>Sphaerodactylus</taxon>
    </lineage>
</organism>
<evidence type="ECO:0000313" key="1">
    <source>
        <dbReference type="EMBL" id="KAH7989081.1"/>
    </source>
</evidence>
<keyword evidence="2" id="KW-1185">Reference proteome</keyword>